<reference evidence="12" key="2">
    <citation type="journal article" date="2021" name="PeerJ">
        <title>Extensive microbial diversity within the chicken gut microbiome revealed by metagenomics and culture.</title>
        <authorList>
            <person name="Gilroy R."/>
            <person name="Ravi A."/>
            <person name="Getino M."/>
            <person name="Pursley I."/>
            <person name="Horton D.L."/>
            <person name="Alikhan N.F."/>
            <person name="Baker D."/>
            <person name="Gharbi K."/>
            <person name="Hall N."/>
            <person name="Watson M."/>
            <person name="Adriaenssens E.M."/>
            <person name="Foster-Nyarko E."/>
            <person name="Jarju S."/>
            <person name="Secka A."/>
            <person name="Antonio M."/>
            <person name="Oren A."/>
            <person name="Chaudhuri R.R."/>
            <person name="La Ragione R."/>
            <person name="Hildebrand F."/>
            <person name="Pallen M.J."/>
        </authorList>
    </citation>
    <scope>NUCLEOTIDE SEQUENCE</scope>
    <source>
        <strain evidence="12">CHK160-1198</strain>
    </source>
</reference>
<keyword evidence="11" id="KW-0460">Magnesium</keyword>
<dbReference type="InterPro" id="IPR031322">
    <property type="entry name" value="Shikimate/glucono_kinase"/>
</dbReference>
<comment type="pathway">
    <text evidence="1 11">Metabolic intermediate biosynthesis; chorismate biosynthesis; chorismate from D-erythrose 4-phosphate and phosphoenolpyruvate: step 5/7.</text>
</comment>
<comment type="function">
    <text evidence="11">Catalyzes the specific phosphorylation of the 3-hydroxyl group of shikimic acid using ATP as a cosubstrate.</text>
</comment>
<comment type="subunit">
    <text evidence="11">Monomer.</text>
</comment>
<evidence type="ECO:0000256" key="9">
    <source>
        <dbReference type="ARBA" id="ARBA00023141"/>
    </source>
</evidence>
<evidence type="ECO:0000256" key="2">
    <source>
        <dbReference type="ARBA" id="ARBA00006997"/>
    </source>
</evidence>
<keyword evidence="11" id="KW-0479">Metal-binding</keyword>
<dbReference type="InterPro" id="IPR000623">
    <property type="entry name" value="Shikimate_kinase/TSH1"/>
</dbReference>
<dbReference type="InterPro" id="IPR027417">
    <property type="entry name" value="P-loop_NTPase"/>
</dbReference>
<keyword evidence="6 11" id="KW-0547">Nucleotide-binding</keyword>
<sequence length="166" mass="18603">MKNIVLIGMPGSGKSTIGQAVAAELQLTFYDADSCLERWEACTIKDLFAINEATFRAAETRTIERLAQLNSSVIATGGGVVINAQNIKNLRRNGSIVFLDRPVEAIMRDIEVTTRPLLKDGREEVKRLYHERYALYQEYADYIVPNASTAQTAIQKIVQWVRGGRR</sequence>
<gene>
    <name evidence="11" type="primary">aroK</name>
    <name evidence="12" type="ORF">IAB06_03505</name>
</gene>
<feature type="binding site" evidence="11">
    <location>
        <position position="115"/>
    </location>
    <ligand>
        <name>ATP</name>
        <dbReference type="ChEBI" id="CHEBI:30616"/>
    </ligand>
</feature>
<evidence type="ECO:0000256" key="11">
    <source>
        <dbReference type="HAMAP-Rule" id="MF_00109"/>
    </source>
</evidence>
<dbReference type="AlphaFoldDB" id="A0A9D1MP40"/>
<evidence type="ECO:0000256" key="6">
    <source>
        <dbReference type="ARBA" id="ARBA00022741"/>
    </source>
</evidence>
<evidence type="ECO:0000256" key="3">
    <source>
        <dbReference type="ARBA" id="ARBA00012154"/>
    </source>
</evidence>
<dbReference type="SUPFAM" id="SSF52540">
    <property type="entry name" value="P-loop containing nucleoside triphosphate hydrolases"/>
    <property type="match status" value="1"/>
</dbReference>
<dbReference type="GO" id="GO:0009423">
    <property type="term" value="P:chorismate biosynthetic process"/>
    <property type="evidence" value="ECO:0007669"/>
    <property type="project" value="UniProtKB-UniRule"/>
</dbReference>
<feature type="binding site" evidence="11">
    <location>
        <position position="56"/>
    </location>
    <ligand>
        <name>substrate</name>
    </ligand>
</feature>
<dbReference type="PANTHER" id="PTHR21087">
    <property type="entry name" value="SHIKIMATE KINASE"/>
    <property type="match status" value="1"/>
</dbReference>
<dbReference type="GO" id="GO:0009073">
    <property type="term" value="P:aromatic amino acid family biosynthetic process"/>
    <property type="evidence" value="ECO:0007669"/>
    <property type="project" value="UniProtKB-KW"/>
</dbReference>
<dbReference type="HAMAP" id="MF_00109">
    <property type="entry name" value="Shikimate_kinase"/>
    <property type="match status" value="1"/>
</dbReference>
<dbReference type="GO" id="GO:0005829">
    <property type="term" value="C:cytosol"/>
    <property type="evidence" value="ECO:0007669"/>
    <property type="project" value="TreeGrafter"/>
</dbReference>
<comment type="caution">
    <text evidence="11">Lacks conserved residue(s) required for the propagation of feature annotation.</text>
</comment>
<evidence type="ECO:0000256" key="5">
    <source>
        <dbReference type="ARBA" id="ARBA00022679"/>
    </source>
</evidence>
<name>A0A9D1MP40_9FIRM</name>
<dbReference type="Gene3D" id="3.40.50.300">
    <property type="entry name" value="P-loop containing nucleotide triphosphate hydrolases"/>
    <property type="match status" value="1"/>
</dbReference>
<comment type="catalytic activity">
    <reaction evidence="10 11">
        <text>shikimate + ATP = 3-phosphoshikimate + ADP + H(+)</text>
        <dbReference type="Rhea" id="RHEA:13121"/>
        <dbReference type="ChEBI" id="CHEBI:15378"/>
        <dbReference type="ChEBI" id="CHEBI:30616"/>
        <dbReference type="ChEBI" id="CHEBI:36208"/>
        <dbReference type="ChEBI" id="CHEBI:145989"/>
        <dbReference type="ChEBI" id="CHEBI:456216"/>
        <dbReference type="EC" id="2.7.1.71"/>
    </reaction>
</comment>
<evidence type="ECO:0000313" key="13">
    <source>
        <dbReference type="Proteomes" id="UP000824099"/>
    </source>
</evidence>
<evidence type="ECO:0000256" key="8">
    <source>
        <dbReference type="ARBA" id="ARBA00022840"/>
    </source>
</evidence>
<dbReference type="Pfam" id="PF01202">
    <property type="entry name" value="SKI"/>
    <property type="match status" value="1"/>
</dbReference>
<dbReference type="GO" id="GO:0004765">
    <property type="term" value="F:shikimate kinase activity"/>
    <property type="evidence" value="ECO:0007669"/>
    <property type="project" value="UniProtKB-UniRule"/>
</dbReference>
<dbReference type="EC" id="2.7.1.71" evidence="3 11"/>
<evidence type="ECO:0000256" key="7">
    <source>
        <dbReference type="ARBA" id="ARBA00022777"/>
    </source>
</evidence>
<dbReference type="GO" id="GO:0000287">
    <property type="term" value="F:magnesium ion binding"/>
    <property type="evidence" value="ECO:0007669"/>
    <property type="project" value="UniProtKB-UniRule"/>
</dbReference>
<feature type="binding site" evidence="11">
    <location>
        <position position="15"/>
    </location>
    <ligand>
        <name>Mg(2+)</name>
        <dbReference type="ChEBI" id="CHEBI:18420"/>
    </ligand>
</feature>
<keyword evidence="9 11" id="KW-0057">Aromatic amino acid biosynthesis</keyword>
<dbReference type="InterPro" id="IPR023000">
    <property type="entry name" value="Shikimate_kinase_CS"/>
</dbReference>
<dbReference type="GO" id="GO:0008652">
    <property type="term" value="P:amino acid biosynthetic process"/>
    <property type="evidence" value="ECO:0007669"/>
    <property type="project" value="UniProtKB-KW"/>
</dbReference>
<feature type="binding site" evidence="11">
    <location>
        <position position="132"/>
    </location>
    <ligand>
        <name>substrate</name>
    </ligand>
</feature>
<reference evidence="12" key="1">
    <citation type="submission" date="2020-10" db="EMBL/GenBank/DDBJ databases">
        <authorList>
            <person name="Gilroy R."/>
        </authorList>
    </citation>
    <scope>NUCLEOTIDE SEQUENCE</scope>
    <source>
        <strain evidence="12">CHK160-1198</strain>
    </source>
</reference>
<feature type="binding site" evidence="11">
    <location>
        <begin position="11"/>
        <end position="16"/>
    </location>
    <ligand>
        <name>ATP</name>
        <dbReference type="ChEBI" id="CHEBI:30616"/>
    </ligand>
</feature>
<evidence type="ECO:0000313" key="12">
    <source>
        <dbReference type="EMBL" id="HIU64093.1"/>
    </source>
</evidence>
<dbReference type="CDD" id="cd00464">
    <property type="entry name" value="SK"/>
    <property type="match status" value="1"/>
</dbReference>
<protein>
    <recommendedName>
        <fullName evidence="3 11">Shikimate kinase</fullName>
        <shortName evidence="11">SK</shortName>
        <ecNumber evidence="3 11">2.7.1.71</ecNumber>
    </recommendedName>
</protein>
<evidence type="ECO:0000256" key="4">
    <source>
        <dbReference type="ARBA" id="ARBA00022605"/>
    </source>
</evidence>
<accession>A0A9D1MP40</accession>
<comment type="subcellular location">
    <subcellularLocation>
        <location evidence="11">Cytoplasm</location>
    </subcellularLocation>
</comment>
<feature type="binding site" evidence="11">
    <location>
        <position position="78"/>
    </location>
    <ligand>
        <name>substrate</name>
    </ligand>
</feature>
<dbReference type="EMBL" id="DVNI01000051">
    <property type="protein sequence ID" value="HIU64093.1"/>
    <property type="molecule type" value="Genomic_DNA"/>
</dbReference>
<keyword evidence="5 11" id="KW-0808">Transferase</keyword>
<evidence type="ECO:0000256" key="10">
    <source>
        <dbReference type="ARBA" id="ARBA00048567"/>
    </source>
</evidence>
<keyword evidence="4 11" id="KW-0028">Amino-acid biosynthesis</keyword>
<evidence type="ECO:0000256" key="1">
    <source>
        <dbReference type="ARBA" id="ARBA00004842"/>
    </source>
</evidence>
<dbReference type="PROSITE" id="PS01128">
    <property type="entry name" value="SHIKIMATE_KINASE"/>
    <property type="match status" value="1"/>
</dbReference>
<keyword evidence="8 11" id="KW-0067">ATP-binding</keyword>
<dbReference type="Proteomes" id="UP000824099">
    <property type="component" value="Unassembled WGS sequence"/>
</dbReference>
<proteinExistence type="inferred from homology"/>
<organism evidence="12 13">
    <name type="scientific">Candidatus Avacidaminococcus intestinavium</name>
    <dbReference type="NCBI Taxonomy" id="2840684"/>
    <lineage>
        <taxon>Bacteria</taxon>
        <taxon>Bacillati</taxon>
        <taxon>Bacillota</taxon>
        <taxon>Negativicutes</taxon>
        <taxon>Acidaminococcales</taxon>
        <taxon>Acidaminococcaceae</taxon>
        <taxon>Acidaminococcaceae incertae sedis</taxon>
        <taxon>Candidatus Avacidaminococcus</taxon>
    </lineage>
</organism>
<feature type="binding site" evidence="11">
    <location>
        <position position="33"/>
    </location>
    <ligand>
        <name>substrate</name>
    </ligand>
</feature>
<comment type="similarity">
    <text evidence="2 11">Belongs to the shikimate kinase family.</text>
</comment>
<comment type="cofactor">
    <cofactor evidence="11">
        <name>Mg(2+)</name>
        <dbReference type="ChEBI" id="CHEBI:18420"/>
    </cofactor>
    <text evidence="11">Binds 1 Mg(2+) ion per subunit.</text>
</comment>
<dbReference type="PRINTS" id="PR01100">
    <property type="entry name" value="SHIKIMTKNASE"/>
</dbReference>
<keyword evidence="7 11" id="KW-0418">Kinase</keyword>
<comment type="caution">
    <text evidence="12">The sequence shown here is derived from an EMBL/GenBank/DDBJ whole genome shotgun (WGS) entry which is preliminary data.</text>
</comment>
<dbReference type="GO" id="GO:0005524">
    <property type="term" value="F:ATP binding"/>
    <property type="evidence" value="ECO:0007669"/>
    <property type="project" value="UniProtKB-UniRule"/>
</dbReference>
<dbReference type="PANTHER" id="PTHR21087:SF16">
    <property type="entry name" value="SHIKIMATE KINASE 1, CHLOROPLASTIC"/>
    <property type="match status" value="1"/>
</dbReference>
<keyword evidence="11" id="KW-0963">Cytoplasm</keyword>